<dbReference type="PANTHER" id="PTHR43133">
    <property type="entry name" value="RNA POLYMERASE ECF-TYPE SIGMA FACTO"/>
    <property type="match status" value="1"/>
</dbReference>
<dbReference type="Proteomes" id="UP000635606">
    <property type="component" value="Unassembled WGS sequence"/>
</dbReference>
<comment type="caution">
    <text evidence="7">The sequence shown here is derived from an EMBL/GenBank/DDBJ whole genome shotgun (WGS) entry which is preliminary data.</text>
</comment>
<evidence type="ECO:0000256" key="2">
    <source>
        <dbReference type="ARBA" id="ARBA00023082"/>
    </source>
</evidence>
<dbReference type="AlphaFoldDB" id="A0A8J4EF94"/>
<dbReference type="InterPro" id="IPR007627">
    <property type="entry name" value="RNA_pol_sigma70_r2"/>
</dbReference>
<dbReference type="PANTHER" id="PTHR43133:SF8">
    <property type="entry name" value="RNA POLYMERASE SIGMA FACTOR HI_1459-RELATED"/>
    <property type="match status" value="1"/>
</dbReference>
<dbReference type="Gene3D" id="1.10.1740.10">
    <property type="match status" value="1"/>
</dbReference>
<evidence type="ECO:0000313" key="8">
    <source>
        <dbReference type="Proteomes" id="UP000635606"/>
    </source>
</evidence>
<evidence type="ECO:0000256" key="4">
    <source>
        <dbReference type="ARBA" id="ARBA00023163"/>
    </source>
</evidence>
<keyword evidence="2 5" id="KW-0731">Sigma factor</keyword>
<dbReference type="InterPro" id="IPR013325">
    <property type="entry name" value="RNA_pol_sigma_r2"/>
</dbReference>
<dbReference type="InterPro" id="IPR000838">
    <property type="entry name" value="RNA_pol_sigma70_ECF_CS"/>
</dbReference>
<dbReference type="GO" id="GO:0016987">
    <property type="term" value="F:sigma factor activity"/>
    <property type="evidence" value="ECO:0007669"/>
    <property type="project" value="UniProtKB-KW"/>
</dbReference>
<organism evidence="7 8">
    <name type="scientific">Virgisporangium ochraceum</name>
    <dbReference type="NCBI Taxonomy" id="65505"/>
    <lineage>
        <taxon>Bacteria</taxon>
        <taxon>Bacillati</taxon>
        <taxon>Actinomycetota</taxon>
        <taxon>Actinomycetes</taxon>
        <taxon>Micromonosporales</taxon>
        <taxon>Micromonosporaceae</taxon>
        <taxon>Virgisporangium</taxon>
    </lineage>
</organism>
<evidence type="ECO:0000259" key="6">
    <source>
        <dbReference type="Pfam" id="PF04542"/>
    </source>
</evidence>
<keyword evidence="4 5" id="KW-0804">Transcription</keyword>
<dbReference type="PROSITE" id="PS01063">
    <property type="entry name" value="SIGMA70_ECF"/>
    <property type="match status" value="1"/>
</dbReference>
<proteinExistence type="inferred from homology"/>
<dbReference type="InterPro" id="IPR039425">
    <property type="entry name" value="RNA_pol_sigma-70-like"/>
</dbReference>
<dbReference type="SUPFAM" id="SSF88946">
    <property type="entry name" value="Sigma2 domain of RNA polymerase sigma factors"/>
    <property type="match status" value="1"/>
</dbReference>
<dbReference type="RefSeq" id="WP_203932285.1">
    <property type="nucleotide sequence ID" value="NZ_BOPH01000101.1"/>
</dbReference>
<name>A0A8J4EF94_9ACTN</name>
<accession>A0A8J4EF94</accession>
<feature type="domain" description="RNA polymerase sigma-70 region 2" evidence="6">
    <location>
        <begin position="27"/>
        <end position="91"/>
    </location>
</feature>
<dbReference type="GO" id="GO:0006352">
    <property type="term" value="P:DNA-templated transcription initiation"/>
    <property type="evidence" value="ECO:0007669"/>
    <property type="project" value="InterPro"/>
</dbReference>
<gene>
    <name evidence="7" type="ORF">Voc01_073500</name>
</gene>
<dbReference type="NCBIfam" id="TIGR02937">
    <property type="entry name" value="sigma70-ECF"/>
    <property type="match status" value="1"/>
</dbReference>
<dbReference type="GO" id="GO:0003677">
    <property type="term" value="F:DNA binding"/>
    <property type="evidence" value="ECO:0007669"/>
    <property type="project" value="UniProtKB-KW"/>
</dbReference>
<protein>
    <recommendedName>
        <fullName evidence="5">RNA polymerase sigma factor</fullName>
    </recommendedName>
</protein>
<comment type="similarity">
    <text evidence="5">Belongs to the sigma-70 factor family. ECF subfamily.</text>
</comment>
<dbReference type="Pfam" id="PF04542">
    <property type="entry name" value="Sigma70_r2"/>
    <property type="match status" value="1"/>
</dbReference>
<sequence length="278" mass="30698">MTPLAGTHELGLLAAAQSGDRRALTELVTTYLPVVYTTVRRGLGGLPDVDDVVQETMLRVLRELRSLRTPESFRPWLMAIVMRQVSTFRRRWRAETDRTVALDEALDVSVAAAEDVALLRLELSVQRRYLARAGRWLDPDDLVPLSLWWLEGAGRLTRGELASALGKSVAHAGVCVQRTRDRLILSRSVVAALDASPRCGGLVATLEGWDGVPGPLWRKRILRHVRVCCACERASARLPPPELLVECLALLPENCYPDAFPESGGGCGPHAENDMQHR</sequence>
<evidence type="ECO:0000256" key="3">
    <source>
        <dbReference type="ARBA" id="ARBA00023125"/>
    </source>
</evidence>
<keyword evidence="8" id="KW-1185">Reference proteome</keyword>
<keyword evidence="3 5" id="KW-0238">DNA-binding</keyword>
<dbReference type="InterPro" id="IPR014284">
    <property type="entry name" value="RNA_pol_sigma-70_dom"/>
</dbReference>
<reference evidence="7" key="1">
    <citation type="submission" date="2021-01" db="EMBL/GenBank/DDBJ databases">
        <title>Whole genome shotgun sequence of Virgisporangium ochraceum NBRC 16418.</title>
        <authorList>
            <person name="Komaki H."/>
            <person name="Tamura T."/>
        </authorList>
    </citation>
    <scope>NUCLEOTIDE SEQUENCE</scope>
    <source>
        <strain evidence="7">NBRC 16418</strain>
    </source>
</reference>
<evidence type="ECO:0000313" key="7">
    <source>
        <dbReference type="EMBL" id="GIJ72433.1"/>
    </source>
</evidence>
<dbReference type="EMBL" id="BOPH01000101">
    <property type="protein sequence ID" value="GIJ72433.1"/>
    <property type="molecule type" value="Genomic_DNA"/>
</dbReference>
<evidence type="ECO:0000256" key="5">
    <source>
        <dbReference type="RuleBase" id="RU000716"/>
    </source>
</evidence>
<keyword evidence="1 5" id="KW-0805">Transcription regulation</keyword>
<evidence type="ECO:0000256" key="1">
    <source>
        <dbReference type="ARBA" id="ARBA00023015"/>
    </source>
</evidence>